<name>A0A1M6AER6_PSEXY</name>
<dbReference type="Pfam" id="PF00005">
    <property type="entry name" value="ABC_tran"/>
    <property type="match status" value="1"/>
</dbReference>
<keyword evidence="1" id="KW-0813">Transport</keyword>
<dbReference type="GO" id="GO:0016887">
    <property type="term" value="F:ATP hydrolysis activity"/>
    <property type="evidence" value="ECO:0007669"/>
    <property type="project" value="InterPro"/>
</dbReference>
<dbReference type="PROSITE" id="PS00211">
    <property type="entry name" value="ABC_TRANSPORTER_1"/>
    <property type="match status" value="1"/>
</dbReference>
<dbReference type="SUPFAM" id="SSF52540">
    <property type="entry name" value="P-loop containing nucleoside triphosphate hydrolases"/>
    <property type="match status" value="1"/>
</dbReference>
<reference evidence="6 7" key="1">
    <citation type="submission" date="2016-11" db="EMBL/GenBank/DDBJ databases">
        <authorList>
            <person name="Jaros S."/>
            <person name="Januszkiewicz K."/>
            <person name="Wedrychowicz H."/>
        </authorList>
    </citation>
    <scope>NUCLEOTIDE SEQUENCE [LARGE SCALE GENOMIC DNA]</scope>
    <source>
        <strain evidence="6 7">DSM 14809</strain>
    </source>
</reference>
<evidence type="ECO:0000256" key="4">
    <source>
        <dbReference type="SAM" id="MobiDB-lite"/>
    </source>
</evidence>
<gene>
    <name evidence="6" type="ORF">SAMN02745725_00208</name>
</gene>
<dbReference type="CDD" id="cd03293">
    <property type="entry name" value="ABC_NrtD_SsuB_transporters"/>
    <property type="match status" value="1"/>
</dbReference>
<proteinExistence type="predicted"/>
<dbReference type="InterPro" id="IPR017871">
    <property type="entry name" value="ABC_transporter-like_CS"/>
</dbReference>
<evidence type="ECO:0000256" key="3">
    <source>
        <dbReference type="ARBA" id="ARBA00022840"/>
    </source>
</evidence>
<feature type="compositionally biased region" description="Acidic residues" evidence="4">
    <location>
        <begin position="288"/>
        <end position="297"/>
    </location>
</feature>
<dbReference type="GO" id="GO:0005524">
    <property type="term" value="F:ATP binding"/>
    <property type="evidence" value="ECO:0007669"/>
    <property type="project" value="UniProtKB-KW"/>
</dbReference>
<organism evidence="6 7">
    <name type="scientific">Pseudobutyrivibrio xylanivorans DSM 14809</name>
    <dbReference type="NCBI Taxonomy" id="1123012"/>
    <lineage>
        <taxon>Bacteria</taxon>
        <taxon>Bacillati</taxon>
        <taxon>Bacillota</taxon>
        <taxon>Clostridia</taxon>
        <taxon>Lachnospirales</taxon>
        <taxon>Lachnospiraceae</taxon>
        <taxon>Pseudobutyrivibrio</taxon>
    </lineage>
</organism>
<dbReference type="InterPro" id="IPR003439">
    <property type="entry name" value="ABC_transporter-like_ATP-bd"/>
</dbReference>
<sequence length="305" mass="33941">MSNNTKIKIEHISKKYDVENKALLFTKGNSAHDNFVGHETDFVLKDVNLEIKEGEFHIFLGASGCGKTTLLNIVAGFLNKTEGSVKLDDKEISGPGSERGVVFQNADSAIFPWLTVQKNVEYGLRMRGVKKEERKKIALDAIELVGLKGHEHKYPDELSGGMKQRVQIARSIAANPEVLIMDEPFGALDAQTRRTLQDELINIWKKTGKTILFVTHDIAEAVYLGENISIFSVAPDASIVDKITVPYKYPRDVNDQRVGEFIKYTTEQLENAIRASKAKHEGLQKAENEEEAVENEVAEANSVAV</sequence>
<evidence type="ECO:0000256" key="2">
    <source>
        <dbReference type="ARBA" id="ARBA00022741"/>
    </source>
</evidence>
<dbReference type="Proteomes" id="UP000184185">
    <property type="component" value="Unassembled WGS sequence"/>
</dbReference>
<evidence type="ECO:0000256" key="1">
    <source>
        <dbReference type="ARBA" id="ARBA00022448"/>
    </source>
</evidence>
<dbReference type="InterPro" id="IPR027417">
    <property type="entry name" value="P-loop_NTPase"/>
</dbReference>
<dbReference type="RefSeq" id="WP_072911202.1">
    <property type="nucleotide sequence ID" value="NZ_FQYQ01000001.1"/>
</dbReference>
<feature type="region of interest" description="Disordered" evidence="4">
    <location>
        <begin position="280"/>
        <end position="305"/>
    </location>
</feature>
<keyword evidence="7" id="KW-1185">Reference proteome</keyword>
<protein>
    <submittedName>
        <fullName evidence="6">NitT/TauT family transport system ATP-binding protein</fullName>
    </submittedName>
</protein>
<dbReference type="AlphaFoldDB" id="A0A1M6AER6"/>
<evidence type="ECO:0000259" key="5">
    <source>
        <dbReference type="PROSITE" id="PS50893"/>
    </source>
</evidence>
<evidence type="ECO:0000313" key="7">
    <source>
        <dbReference type="Proteomes" id="UP000184185"/>
    </source>
</evidence>
<dbReference type="InterPro" id="IPR003593">
    <property type="entry name" value="AAA+_ATPase"/>
</dbReference>
<dbReference type="Gene3D" id="3.40.50.300">
    <property type="entry name" value="P-loop containing nucleotide triphosphate hydrolases"/>
    <property type="match status" value="1"/>
</dbReference>
<dbReference type="InterPro" id="IPR050166">
    <property type="entry name" value="ABC_transporter_ATP-bind"/>
</dbReference>
<accession>A0A1M6AER6</accession>
<dbReference type="PROSITE" id="PS50893">
    <property type="entry name" value="ABC_TRANSPORTER_2"/>
    <property type="match status" value="1"/>
</dbReference>
<keyword evidence="2" id="KW-0547">Nucleotide-binding</keyword>
<dbReference type="PANTHER" id="PTHR42788">
    <property type="entry name" value="TAURINE IMPORT ATP-BINDING PROTEIN-RELATED"/>
    <property type="match status" value="1"/>
</dbReference>
<keyword evidence="3 6" id="KW-0067">ATP-binding</keyword>
<dbReference type="EMBL" id="FQYQ01000001">
    <property type="protein sequence ID" value="SHI34788.1"/>
    <property type="molecule type" value="Genomic_DNA"/>
</dbReference>
<evidence type="ECO:0000313" key="6">
    <source>
        <dbReference type="EMBL" id="SHI34788.1"/>
    </source>
</evidence>
<dbReference type="PANTHER" id="PTHR42788:SF13">
    <property type="entry name" value="ALIPHATIC SULFONATES IMPORT ATP-BINDING PROTEIN SSUB"/>
    <property type="match status" value="1"/>
</dbReference>
<feature type="domain" description="ABC transporter" evidence="5">
    <location>
        <begin position="7"/>
        <end position="258"/>
    </location>
</feature>
<dbReference type="SMART" id="SM00382">
    <property type="entry name" value="AAA"/>
    <property type="match status" value="1"/>
</dbReference>
<dbReference type="OrthoDB" id="9801958at2"/>